<evidence type="ECO:0000313" key="3">
    <source>
        <dbReference type="Proteomes" id="UP000237968"/>
    </source>
</evidence>
<dbReference type="SUPFAM" id="SSF55729">
    <property type="entry name" value="Acyl-CoA N-acyltransferases (Nat)"/>
    <property type="match status" value="1"/>
</dbReference>
<feature type="domain" description="N-acetyltransferase" evidence="1">
    <location>
        <begin position="18"/>
        <end position="206"/>
    </location>
</feature>
<dbReference type="Gene3D" id="3.40.630.30">
    <property type="match status" value="1"/>
</dbReference>
<proteinExistence type="predicted"/>
<protein>
    <recommendedName>
        <fullName evidence="1">N-acetyltransferase domain-containing protein</fullName>
    </recommendedName>
</protein>
<dbReference type="Proteomes" id="UP000237968">
    <property type="component" value="Unassembled WGS sequence"/>
</dbReference>
<organism evidence="2 3">
    <name type="scientific">Enhygromyxa salina</name>
    <dbReference type="NCBI Taxonomy" id="215803"/>
    <lineage>
        <taxon>Bacteria</taxon>
        <taxon>Pseudomonadati</taxon>
        <taxon>Myxococcota</taxon>
        <taxon>Polyangia</taxon>
        <taxon>Nannocystales</taxon>
        <taxon>Nannocystaceae</taxon>
        <taxon>Enhygromyxa</taxon>
    </lineage>
</organism>
<accession>A0A2S9XI92</accession>
<sequence length="247" mass="26919">MRDAVGEAGSQLELEDGARVRRAGATDLRAVLEVRRGLPITAASEARSSGFLLGSEDSRYAQLLARARVWLLELGDEAIGFTLTLPDPILRASPLWAQRPTIAWRPGFDPDAELRGRIAYFDQLAVLPARRRRSWTAALALRALAELVVDEGHDRVLTTTVLEPVTNRAALPYLAHLGAHKIGQLDEHYPGVGPVVSALHMIEARGYHAYVEGLTEIEGPNFSEIVSALATAARARDPRVLDPPVTE</sequence>
<dbReference type="AlphaFoldDB" id="A0A2S9XI92"/>
<dbReference type="GO" id="GO:0016747">
    <property type="term" value="F:acyltransferase activity, transferring groups other than amino-acyl groups"/>
    <property type="evidence" value="ECO:0007669"/>
    <property type="project" value="InterPro"/>
</dbReference>
<reference evidence="2 3" key="1">
    <citation type="submission" date="2018-03" db="EMBL/GenBank/DDBJ databases">
        <title>Draft Genome Sequences of the Obligatory Marine Myxobacteria Enhygromyxa salina SWB005.</title>
        <authorList>
            <person name="Poehlein A."/>
            <person name="Moghaddam J.A."/>
            <person name="Harms H."/>
            <person name="Alanjari M."/>
            <person name="Koenig G.M."/>
            <person name="Daniel R."/>
            <person name="Schaeberle T.F."/>
        </authorList>
    </citation>
    <scope>NUCLEOTIDE SEQUENCE [LARGE SCALE GENOMIC DNA]</scope>
    <source>
        <strain evidence="2 3">SWB005</strain>
    </source>
</reference>
<dbReference type="RefSeq" id="WP_106394031.1">
    <property type="nucleotide sequence ID" value="NZ_PVNK01000207.1"/>
</dbReference>
<dbReference type="OrthoDB" id="1493107at2"/>
<keyword evidence="3" id="KW-1185">Reference proteome</keyword>
<evidence type="ECO:0000313" key="2">
    <source>
        <dbReference type="EMBL" id="PRP92596.1"/>
    </source>
</evidence>
<gene>
    <name evidence="2" type="ORF">ENSA5_47770</name>
</gene>
<comment type="caution">
    <text evidence="2">The sequence shown here is derived from an EMBL/GenBank/DDBJ whole genome shotgun (WGS) entry which is preliminary data.</text>
</comment>
<dbReference type="InterPro" id="IPR016181">
    <property type="entry name" value="Acyl_CoA_acyltransferase"/>
</dbReference>
<name>A0A2S9XI92_9BACT</name>
<dbReference type="EMBL" id="PVNK01000207">
    <property type="protein sequence ID" value="PRP92596.1"/>
    <property type="molecule type" value="Genomic_DNA"/>
</dbReference>
<evidence type="ECO:0000259" key="1">
    <source>
        <dbReference type="PROSITE" id="PS51186"/>
    </source>
</evidence>
<dbReference type="InterPro" id="IPR000182">
    <property type="entry name" value="GNAT_dom"/>
</dbReference>
<dbReference type="PROSITE" id="PS51186">
    <property type="entry name" value="GNAT"/>
    <property type="match status" value="1"/>
</dbReference>